<dbReference type="InterPro" id="IPR011993">
    <property type="entry name" value="PH-like_dom_sf"/>
</dbReference>
<dbReference type="PANTHER" id="PTHR38700">
    <property type="entry name" value="YALI0E22418P"/>
    <property type="match status" value="1"/>
</dbReference>
<feature type="region of interest" description="Disordered" evidence="1">
    <location>
        <begin position="759"/>
        <end position="787"/>
    </location>
</feature>
<dbReference type="EMBL" id="JAFJYH010000085">
    <property type="protein sequence ID" value="KAG4420385.1"/>
    <property type="molecule type" value="Genomic_DNA"/>
</dbReference>
<name>A0A8H7W7U3_9HELO</name>
<proteinExistence type="predicted"/>
<comment type="caution">
    <text evidence="2">The sequence shown here is derived from an EMBL/GenBank/DDBJ whole genome shotgun (WGS) entry which is preliminary data.</text>
</comment>
<accession>A0A8H7W7U3</accession>
<evidence type="ECO:0000313" key="3">
    <source>
        <dbReference type="Proteomes" id="UP000664132"/>
    </source>
</evidence>
<dbReference type="Proteomes" id="UP000664132">
    <property type="component" value="Unassembled WGS sequence"/>
</dbReference>
<dbReference type="OrthoDB" id="6235964at2759"/>
<dbReference type="SUPFAM" id="SSF54236">
    <property type="entry name" value="Ubiquitin-like"/>
    <property type="match status" value="1"/>
</dbReference>
<dbReference type="InterPro" id="IPR029071">
    <property type="entry name" value="Ubiquitin-like_domsf"/>
</dbReference>
<dbReference type="PANTHER" id="PTHR38700:SF1">
    <property type="entry name" value="PH DOMAIN-CONTAINING PROTEIN"/>
    <property type="match status" value="1"/>
</dbReference>
<feature type="compositionally biased region" description="Low complexity" evidence="1">
    <location>
        <begin position="221"/>
        <end position="241"/>
    </location>
</feature>
<reference evidence="2" key="1">
    <citation type="submission" date="2021-02" db="EMBL/GenBank/DDBJ databases">
        <title>Genome sequence Cadophora malorum strain M34.</title>
        <authorList>
            <person name="Stefanovic E."/>
            <person name="Vu D."/>
            <person name="Scully C."/>
            <person name="Dijksterhuis J."/>
            <person name="Roader J."/>
            <person name="Houbraken J."/>
        </authorList>
    </citation>
    <scope>NUCLEOTIDE SEQUENCE</scope>
    <source>
        <strain evidence="2">M34</strain>
    </source>
</reference>
<dbReference type="Gene3D" id="2.30.29.30">
    <property type="entry name" value="Pleckstrin-homology domain (PH domain)/Phosphotyrosine-binding domain (PTB)"/>
    <property type="match status" value="1"/>
</dbReference>
<feature type="compositionally biased region" description="Gly residues" evidence="1">
    <location>
        <begin position="768"/>
        <end position="779"/>
    </location>
</feature>
<feature type="region of interest" description="Disordered" evidence="1">
    <location>
        <begin position="1"/>
        <end position="277"/>
    </location>
</feature>
<evidence type="ECO:0000313" key="2">
    <source>
        <dbReference type="EMBL" id="KAG4420385.1"/>
    </source>
</evidence>
<gene>
    <name evidence="2" type="ORF">IFR04_006497</name>
</gene>
<feature type="region of interest" description="Disordered" evidence="1">
    <location>
        <begin position="586"/>
        <end position="699"/>
    </location>
</feature>
<feature type="compositionally biased region" description="Polar residues" evidence="1">
    <location>
        <begin position="661"/>
        <end position="679"/>
    </location>
</feature>
<organism evidence="2 3">
    <name type="scientific">Cadophora malorum</name>
    <dbReference type="NCBI Taxonomy" id="108018"/>
    <lineage>
        <taxon>Eukaryota</taxon>
        <taxon>Fungi</taxon>
        <taxon>Dikarya</taxon>
        <taxon>Ascomycota</taxon>
        <taxon>Pezizomycotina</taxon>
        <taxon>Leotiomycetes</taxon>
        <taxon>Helotiales</taxon>
        <taxon>Ploettnerulaceae</taxon>
        <taxon>Cadophora</taxon>
    </lineage>
</organism>
<evidence type="ECO:0000256" key="1">
    <source>
        <dbReference type="SAM" id="MobiDB-lite"/>
    </source>
</evidence>
<protein>
    <recommendedName>
        <fullName evidence="4">PH domain-containing protein</fullName>
    </recommendedName>
</protein>
<sequence length="787" mass="87636">MAIMSDNKEPASSSTPLPKYSRYRRQTVKPEPEPQPVPVQKPNNDFARSKSMSRYRRSVVPAKAAQIANSLNPPVPALPRALNTNGADARSPVRRVTEPVNNGRANERQGENDGRSQGRPRETEEERMRRKVREFQEREEQQRKVQAAKEEQERLRKQRREEEELQRMAEEEPERLLAEQKRKDLERLQAELDAAPPPLPAPVAGPKREKFAFFSRKRAATKTTPPTTSGSGSGTNSMSKSRSNEPPRSTEVPRSTDIPRGIEQGGGGIVPQTDAPISASNAGERRVLIRCKQSSINLPITPETTPIDIIYSSANIMSQNIIPSTAILLESYTQLGLERRVRRYEHIRDIMNSWDRDTQNALLLTNSDSPNFDRDLEASSIPKEAPGNVTVLMYHSQKPGKWNKRYVTILSSGHMYTSKKAGAKVSDKDVLSICHLSDFDIYTPTPQQTRKVLKPPKKHCYAVKSQQKTTMFLSTENFVHFFSSDDLSLAEKFYDAVQNWRSWYLVNKMGEGKEVETKKVLELTERGRPGTRGGHAVKVSVDENPYTIGSFQPLMDLNRFNNGSDEYDSEEENMPRQIPFHLRNSVSLSPLPSHRESRRHPPPVAYKLPPEAEDEFASSGLLGRTYSQRLKTQKEREEKQGPFIEGPSLLNGPGPAPGSGHQRTLSMKSTKTGKRPQTSGGTGNGDLQRGPSQKIPKPLLDFTPTFQEAPQWSAKKKGHGVAPVDGVPLVEIATTPESGMPEIPRSGTVFRRDARPATSSGAFVKGGLVNGGGAGGGMMNRGRVNYD</sequence>
<feature type="compositionally biased region" description="Basic and acidic residues" evidence="1">
    <location>
        <begin position="105"/>
        <end position="190"/>
    </location>
</feature>
<dbReference type="AlphaFoldDB" id="A0A8H7W7U3"/>
<keyword evidence="3" id="KW-1185">Reference proteome</keyword>
<evidence type="ECO:0008006" key="4">
    <source>
        <dbReference type="Google" id="ProtNLM"/>
    </source>
</evidence>